<keyword evidence="8" id="KW-1185">Reference proteome</keyword>
<keyword evidence="4 5" id="KW-0472">Membrane</keyword>
<feature type="transmembrane region" description="Helical" evidence="5">
    <location>
        <begin position="12"/>
        <end position="33"/>
    </location>
</feature>
<dbReference type="EMBL" id="JAHESF010000003">
    <property type="protein sequence ID" value="MBT1696041.1"/>
    <property type="molecule type" value="Genomic_DNA"/>
</dbReference>
<dbReference type="RefSeq" id="WP_254160958.1">
    <property type="nucleotide sequence ID" value="NZ_JAHESF010000003.1"/>
</dbReference>
<dbReference type="InterPro" id="IPR050638">
    <property type="entry name" value="AA-Vitamin_Transporters"/>
</dbReference>
<feature type="transmembrane region" description="Helical" evidence="5">
    <location>
        <begin position="94"/>
        <end position="113"/>
    </location>
</feature>
<feature type="transmembrane region" description="Helical" evidence="5">
    <location>
        <begin position="177"/>
        <end position="196"/>
    </location>
</feature>
<accession>A0AAP2DGZ1</accession>
<dbReference type="PANTHER" id="PTHR32322">
    <property type="entry name" value="INNER MEMBRANE TRANSPORTER"/>
    <property type="match status" value="1"/>
</dbReference>
<dbReference type="GO" id="GO:0016020">
    <property type="term" value="C:membrane"/>
    <property type="evidence" value="ECO:0007669"/>
    <property type="project" value="UniProtKB-SubCell"/>
</dbReference>
<feature type="transmembrane region" description="Helical" evidence="5">
    <location>
        <begin position="244"/>
        <end position="263"/>
    </location>
</feature>
<comment type="caution">
    <text evidence="7">The sequence shown here is derived from an EMBL/GenBank/DDBJ whole genome shotgun (WGS) entry which is preliminary data.</text>
</comment>
<evidence type="ECO:0000256" key="2">
    <source>
        <dbReference type="ARBA" id="ARBA00022692"/>
    </source>
</evidence>
<feature type="transmembrane region" description="Helical" evidence="5">
    <location>
        <begin position="146"/>
        <end position="165"/>
    </location>
</feature>
<evidence type="ECO:0000256" key="5">
    <source>
        <dbReference type="SAM" id="Phobius"/>
    </source>
</evidence>
<feature type="transmembrane region" description="Helical" evidence="5">
    <location>
        <begin position="208"/>
        <end position="232"/>
    </location>
</feature>
<evidence type="ECO:0000256" key="4">
    <source>
        <dbReference type="ARBA" id="ARBA00023136"/>
    </source>
</evidence>
<protein>
    <submittedName>
        <fullName evidence="7">EamA family transporter</fullName>
    </submittedName>
</protein>
<evidence type="ECO:0000256" key="3">
    <source>
        <dbReference type="ARBA" id="ARBA00022989"/>
    </source>
</evidence>
<proteinExistence type="predicted"/>
<dbReference type="SUPFAM" id="SSF103481">
    <property type="entry name" value="Multidrug resistance efflux transporter EmrE"/>
    <property type="match status" value="2"/>
</dbReference>
<name>A0AAP2DGZ1_9BACT</name>
<dbReference type="Pfam" id="PF00892">
    <property type="entry name" value="EamA"/>
    <property type="match status" value="2"/>
</dbReference>
<keyword evidence="3 5" id="KW-1133">Transmembrane helix</keyword>
<dbReference type="AlphaFoldDB" id="A0AAP2DGZ1"/>
<feature type="domain" description="EamA" evidence="6">
    <location>
        <begin position="147"/>
        <end position="286"/>
    </location>
</feature>
<sequence>MVPNNTLKANHLFLVLFTMVIWGMNFIAIYFGLKGFSPFLLSAIRFALAALPWVFFLPRPKAPVKYILGYGIFTFACQFGFLFSGIYLGLSPGLSSLVVQVQVFFSMALAALFFNDRPSLWKIIGSLISFIGIGIVAANVDTGTSLAGLIFTLLAALSWAAGNMFSKKVDAQSPLALVVWGNLVALPFMVVMTLVIDGPSVIWSSLQHVSIPTIAAIIYIVYLSTHLGYGAWGGLLNSYPTAMIVPFTLLVPVVGFLSSAIFLGEDLTSWKLAASFFVMAGLAFNLLERQISTLTKKLTRKANQ</sequence>
<evidence type="ECO:0000256" key="1">
    <source>
        <dbReference type="ARBA" id="ARBA00004141"/>
    </source>
</evidence>
<organism evidence="7 8">
    <name type="scientific">Chryseosolibacter histidini</name>
    <dbReference type="NCBI Taxonomy" id="2782349"/>
    <lineage>
        <taxon>Bacteria</taxon>
        <taxon>Pseudomonadati</taxon>
        <taxon>Bacteroidota</taxon>
        <taxon>Cytophagia</taxon>
        <taxon>Cytophagales</taxon>
        <taxon>Chryseotaleaceae</taxon>
        <taxon>Chryseosolibacter</taxon>
    </lineage>
</organism>
<dbReference type="InterPro" id="IPR000620">
    <property type="entry name" value="EamA_dom"/>
</dbReference>
<reference evidence="7 8" key="1">
    <citation type="submission" date="2021-05" db="EMBL/GenBank/DDBJ databases">
        <title>A Polyphasic approach of four new species of the genus Ohtaekwangia: Ohtaekwangia histidinii sp. nov., Ohtaekwangia cretensis sp. nov., Ohtaekwangia indiensis sp. nov., Ohtaekwangia reichenbachii sp. nov. from diverse environment.</title>
        <authorList>
            <person name="Octaviana S."/>
        </authorList>
    </citation>
    <scope>NUCLEOTIDE SEQUENCE [LARGE SCALE GENOMIC DNA]</scope>
    <source>
        <strain evidence="7 8">PWU4</strain>
    </source>
</reference>
<keyword evidence="2 5" id="KW-0812">Transmembrane</keyword>
<comment type="subcellular location">
    <subcellularLocation>
        <location evidence="1">Membrane</location>
        <topology evidence="1">Multi-pass membrane protein</topology>
    </subcellularLocation>
</comment>
<dbReference type="PANTHER" id="PTHR32322:SF9">
    <property type="entry name" value="AMINO-ACID METABOLITE EFFLUX PUMP-RELATED"/>
    <property type="match status" value="1"/>
</dbReference>
<feature type="domain" description="EamA" evidence="6">
    <location>
        <begin position="12"/>
        <end position="136"/>
    </location>
</feature>
<feature type="transmembrane region" description="Helical" evidence="5">
    <location>
        <begin position="120"/>
        <end position="140"/>
    </location>
</feature>
<evidence type="ECO:0000313" key="8">
    <source>
        <dbReference type="Proteomes" id="UP001319200"/>
    </source>
</evidence>
<feature type="transmembrane region" description="Helical" evidence="5">
    <location>
        <begin position="68"/>
        <end position="88"/>
    </location>
</feature>
<dbReference type="Proteomes" id="UP001319200">
    <property type="component" value="Unassembled WGS sequence"/>
</dbReference>
<evidence type="ECO:0000313" key="7">
    <source>
        <dbReference type="EMBL" id="MBT1696041.1"/>
    </source>
</evidence>
<evidence type="ECO:0000259" key="6">
    <source>
        <dbReference type="Pfam" id="PF00892"/>
    </source>
</evidence>
<gene>
    <name evidence="7" type="ORF">KK083_04075</name>
</gene>
<feature type="transmembrane region" description="Helical" evidence="5">
    <location>
        <begin position="39"/>
        <end position="56"/>
    </location>
</feature>
<dbReference type="InterPro" id="IPR037185">
    <property type="entry name" value="EmrE-like"/>
</dbReference>
<feature type="transmembrane region" description="Helical" evidence="5">
    <location>
        <begin position="269"/>
        <end position="287"/>
    </location>
</feature>